<keyword evidence="2" id="KW-1133">Transmembrane helix</keyword>
<reference evidence="3 6" key="2">
    <citation type="journal article" date="2019" name="Int. J. Syst. Evol. Microbiol.">
        <title>The Global Catalogue of Microorganisms (GCM) 10K type strain sequencing project: providing services to taxonomists for standard genome sequencing and annotation.</title>
        <authorList>
            <consortium name="The Broad Institute Genomics Platform"/>
            <consortium name="The Broad Institute Genome Sequencing Center for Infectious Disease"/>
            <person name="Wu L."/>
            <person name="Ma J."/>
        </authorList>
    </citation>
    <scope>NUCLEOTIDE SEQUENCE [LARGE SCALE GENOMIC DNA]</scope>
    <source>
        <strain evidence="3 6">JCM 10664</strain>
    </source>
</reference>
<comment type="caution">
    <text evidence="4">The sequence shown here is derived from an EMBL/GenBank/DDBJ whole genome shotgun (WGS) entry which is preliminary data.</text>
</comment>
<reference evidence="4" key="3">
    <citation type="submission" date="2020-09" db="EMBL/GenBank/DDBJ databases">
        <authorList>
            <person name="Sun Q."/>
            <person name="Zhou Y."/>
        </authorList>
    </citation>
    <scope>NUCLEOTIDE SEQUENCE</scope>
    <source>
        <strain evidence="4">CGMCC 4.7206</strain>
    </source>
</reference>
<feature type="transmembrane region" description="Helical" evidence="2">
    <location>
        <begin position="49"/>
        <end position="71"/>
    </location>
</feature>
<accession>A0A917JN54</accession>
<evidence type="ECO:0000256" key="2">
    <source>
        <dbReference type="SAM" id="Phobius"/>
    </source>
</evidence>
<feature type="transmembrane region" description="Helical" evidence="2">
    <location>
        <begin position="103"/>
        <end position="125"/>
    </location>
</feature>
<dbReference type="EMBL" id="BAAAHC010000011">
    <property type="protein sequence ID" value="GAA0525573.1"/>
    <property type="molecule type" value="Genomic_DNA"/>
</dbReference>
<name>A0A917JN54_9PSEU</name>
<evidence type="ECO:0000313" key="6">
    <source>
        <dbReference type="Proteomes" id="UP001500220"/>
    </source>
</evidence>
<keyword evidence="6" id="KW-1185">Reference proteome</keyword>
<feature type="compositionally biased region" description="Low complexity" evidence="1">
    <location>
        <begin position="135"/>
        <end position="155"/>
    </location>
</feature>
<dbReference type="AlphaFoldDB" id="A0A917JN54"/>
<feature type="compositionally biased region" description="Low complexity" evidence="1">
    <location>
        <begin position="233"/>
        <end position="249"/>
    </location>
</feature>
<evidence type="ECO:0000256" key="1">
    <source>
        <dbReference type="SAM" id="MobiDB-lite"/>
    </source>
</evidence>
<keyword evidence="2" id="KW-0812">Transmembrane</keyword>
<feature type="compositionally biased region" description="Low complexity" evidence="1">
    <location>
        <begin position="212"/>
        <end position="225"/>
    </location>
</feature>
<dbReference type="Proteomes" id="UP000597989">
    <property type="component" value="Unassembled WGS sequence"/>
</dbReference>
<keyword evidence="2" id="KW-0472">Membrane</keyword>
<organism evidence="4 5">
    <name type="scientific">Saccharopolyspora thermophila</name>
    <dbReference type="NCBI Taxonomy" id="89367"/>
    <lineage>
        <taxon>Bacteria</taxon>
        <taxon>Bacillati</taxon>
        <taxon>Actinomycetota</taxon>
        <taxon>Actinomycetes</taxon>
        <taxon>Pseudonocardiales</taxon>
        <taxon>Pseudonocardiaceae</taxon>
        <taxon>Saccharopolyspora</taxon>
    </lineage>
</organism>
<protein>
    <submittedName>
        <fullName evidence="4">Uncharacterized protein</fullName>
    </submittedName>
</protein>
<reference evidence="3" key="4">
    <citation type="submission" date="2023-12" db="EMBL/GenBank/DDBJ databases">
        <authorList>
            <person name="Sun Q."/>
            <person name="Inoue M."/>
        </authorList>
    </citation>
    <scope>NUCLEOTIDE SEQUENCE</scope>
    <source>
        <strain evidence="3">JCM 10664</strain>
    </source>
</reference>
<dbReference type="RefSeq" id="WP_188986474.1">
    <property type="nucleotide sequence ID" value="NZ_BAAAHC010000011.1"/>
</dbReference>
<reference evidence="4 5" key="1">
    <citation type="journal article" date="2014" name="Int. J. Syst. Evol. Microbiol.">
        <title>Complete genome sequence of Corynebacterium casei LMG S-19264T (=DSM 44701T), isolated from a smear-ripened cheese.</title>
        <authorList>
            <consortium name="US DOE Joint Genome Institute (JGI-PGF)"/>
            <person name="Walter F."/>
            <person name="Albersmeier A."/>
            <person name="Kalinowski J."/>
            <person name="Ruckert C."/>
        </authorList>
    </citation>
    <scope>NUCLEOTIDE SEQUENCE [LARGE SCALE GENOMIC DNA]</scope>
    <source>
        <strain evidence="4 5">CGMCC 4.7206</strain>
    </source>
</reference>
<sequence length="258" mass="25068">MSAFPQSPPSASPESTRLPLGIREILALVAAGAGLIGYLIGFFDEAAGVVMGSLTGFALICAAALAGLRFVPKTPDCLFAAAPLAAYATLALLQDLVGGTAGGVTVVLLLLTLAQLGGVLGVLLIDGGILTLPSSQPSQPSKPAFGQPGPFQPGKPGAPGGPGGPGWPTGQPAQPGTGGWSPVGTQPPQPGGWVPASGSQPGQPAAPSHTAQSGPAPSGQNQSGQPGQGGSSSGQHGQSGHTGPQGTQQMPHPGANPF</sequence>
<feature type="compositionally biased region" description="Gly residues" evidence="1">
    <location>
        <begin position="157"/>
        <end position="167"/>
    </location>
</feature>
<feature type="transmembrane region" description="Helical" evidence="2">
    <location>
        <begin position="25"/>
        <end position="43"/>
    </location>
</feature>
<dbReference type="Proteomes" id="UP001500220">
    <property type="component" value="Unassembled WGS sequence"/>
</dbReference>
<dbReference type="InterPro" id="IPR035166">
    <property type="entry name" value="DUF5336"/>
</dbReference>
<dbReference type="Pfam" id="PF17270">
    <property type="entry name" value="DUF5336"/>
    <property type="match status" value="1"/>
</dbReference>
<gene>
    <name evidence="3" type="ORF">GCM10009545_29840</name>
    <name evidence="4" type="ORF">GCM10011581_14350</name>
</gene>
<feature type="region of interest" description="Disordered" evidence="1">
    <location>
        <begin position="135"/>
        <end position="258"/>
    </location>
</feature>
<dbReference type="EMBL" id="BMMT01000003">
    <property type="protein sequence ID" value="GGI78398.1"/>
    <property type="molecule type" value="Genomic_DNA"/>
</dbReference>
<proteinExistence type="predicted"/>
<evidence type="ECO:0000313" key="5">
    <source>
        <dbReference type="Proteomes" id="UP000597989"/>
    </source>
</evidence>
<evidence type="ECO:0000313" key="4">
    <source>
        <dbReference type="EMBL" id="GGI78398.1"/>
    </source>
</evidence>
<evidence type="ECO:0000313" key="3">
    <source>
        <dbReference type="EMBL" id="GAA0525573.1"/>
    </source>
</evidence>